<dbReference type="VEuPathDB" id="AmoebaDB:NAEGRDRAFT_62636"/>
<dbReference type="RefSeq" id="XP_002681935.1">
    <property type="nucleotide sequence ID" value="XM_002681889.1"/>
</dbReference>
<dbReference type="EMBL" id="GG738848">
    <property type="protein sequence ID" value="EFC49191.1"/>
    <property type="molecule type" value="Genomic_DNA"/>
</dbReference>
<protein>
    <submittedName>
        <fullName evidence="2">Predicted protein</fullName>
    </submittedName>
</protein>
<organism evidence="3">
    <name type="scientific">Naegleria gruberi</name>
    <name type="common">Amoeba</name>
    <dbReference type="NCBI Taxonomy" id="5762"/>
    <lineage>
        <taxon>Eukaryota</taxon>
        <taxon>Discoba</taxon>
        <taxon>Heterolobosea</taxon>
        <taxon>Tetramitia</taxon>
        <taxon>Eutetramitia</taxon>
        <taxon>Vahlkampfiidae</taxon>
        <taxon>Naegleria</taxon>
    </lineage>
</organism>
<keyword evidence="1" id="KW-0472">Membrane</keyword>
<evidence type="ECO:0000313" key="2">
    <source>
        <dbReference type="EMBL" id="EFC49191.1"/>
    </source>
</evidence>
<gene>
    <name evidence="2" type="ORF">NAEGRDRAFT_62636</name>
</gene>
<reference evidence="2 3" key="1">
    <citation type="journal article" date="2010" name="Cell">
        <title>The genome of Naegleria gruberi illuminates early eukaryotic versatility.</title>
        <authorList>
            <person name="Fritz-Laylin L.K."/>
            <person name="Prochnik S.E."/>
            <person name="Ginger M.L."/>
            <person name="Dacks J.B."/>
            <person name="Carpenter M.L."/>
            <person name="Field M.C."/>
            <person name="Kuo A."/>
            <person name="Paredez A."/>
            <person name="Chapman J."/>
            <person name="Pham J."/>
            <person name="Shu S."/>
            <person name="Neupane R."/>
            <person name="Cipriano M."/>
            <person name="Mancuso J."/>
            <person name="Tu H."/>
            <person name="Salamov A."/>
            <person name="Lindquist E."/>
            <person name="Shapiro H."/>
            <person name="Lucas S."/>
            <person name="Grigoriev I.V."/>
            <person name="Cande W.Z."/>
            <person name="Fulton C."/>
            <person name="Rokhsar D.S."/>
            <person name="Dawson S.C."/>
        </authorList>
    </citation>
    <scope>NUCLEOTIDE SEQUENCE [LARGE SCALE GENOMIC DNA]</scope>
    <source>
        <strain evidence="2 3">NEG-M</strain>
    </source>
</reference>
<feature type="transmembrane region" description="Helical" evidence="1">
    <location>
        <begin position="31"/>
        <end position="57"/>
    </location>
</feature>
<keyword evidence="1" id="KW-0812">Transmembrane</keyword>
<dbReference type="InParanoid" id="D2V1N2"/>
<accession>D2V1N2</accession>
<sequence>MSRVQPITENGAVETTTPYTPRKIIESKSKVLNFLTSIKFTLTLIIFLVILSCTIVFDSIWMSVFAGEVSKLSENVRKSEFNLIISNTERSIKKVVLASELAKSQLYSGFDFSNETQSMSHTFRMHKAIKSHLNDLHMLLVGDSNGNMYGIELEETSVMFTIVNQEKDQSYWNCTDPDKNDECIHGDFPERVEPYSDYTFIPQIASNNQGRTLFSPPFIDSHSNQLSIACTSILAIPPSSKTINFVTML</sequence>
<dbReference type="KEGG" id="ngr:NAEGRDRAFT_62636"/>
<dbReference type="Proteomes" id="UP000006671">
    <property type="component" value="Unassembled WGS sequence"/>
</dbReference>
<keyword evidence="1" id="KW-1133">Transmembrane helix</keyword>
<proteinExistence type="predicted"/>
<name>D2V1N2_NAEGR</name>
<evidence type="ECO:0000313" key="3">
    <source>
        <dbReference type="Proteomes" id="UP000006671"/>
    </source>
</evidence>
<dbReference type="AlphaFoldDB" id="D2V1N2"/>
<dbReference type="GeneID" id="8855193"/>
<evidence type="ECO:0000256" key="1">
    <source>
        <dbReference type="SAM" id="Phobius"/>
    </source>
</evidence>
<keyword evidence="3" id="KW-1185">Reference proteome</keyword>